<evidence type="ECO:0000259" key="1">
    <source>
        <dbReference type="Pfam" id="PF01890"/>
    </source>
</evidence>
<accession>Q2S8A6</accession>
<protein>
    <submittedName>
        <fullName evidence="3">Cobalamin biosynthesis protein CbiG</fullName>
    </submittedName>
</protein>
<gene>
    <name evidence="3" type="primary">cbiG</name>
    <name evidence="3" type="ordered locus">HCH_06476</name>
</gene>
<dbReference type="Proteomes" id="UP000000238">
    <property type="component" value="Chromosome"/>
</dbReference>
<dbReference type="EMBL" id="CP000155">
    <property type="protein sequence ID" value="ABC33118.1"/>
    <property type="molecule type" value="Genomic_DNA"/>
</dbReference>
<evidence type="ECO:0000313" key="3">
    <source>
        <dbReference type="EMBL" id="ABC33118.1"/>
    </source>
</evidence>
<dbReference type="AlphaFoldDB" id="Q2S8A6"/>
<dbReference type="SUPFAM" id="SSF159672">
    <property type="entry name" value="CbiG N-terminal domain-like"/>
    <property type="match status" value="1"/>
</dbReference>
<dbReference type="STRING" id="349521.HCH_06476"/>
<dbReference type="PANTHER" id="PTHR37477">
    <property type="entry name" value="COBALT-PRECORRIN-5A HYDROLASE"/>
    <property type="match status" value="1"/>
</dbReference>
<dbReference type="InterPro" id="IPR002750">
    <property type="entry name" value="CobE/GbiG_C"/>
</dbReference>
<dbReference type="NCBIfam" id="NF005441">
    <property type="entry name" value="PRK07027.1-5"/>
    <property type="match status" value="1"/>
</dbReference>
<dbReference type="RefSeq" id="WP_011400170.1">
    <property type="nucleotide sequence ID" value="NC_007645.1"/>
</dbReference>
<dbReference type="PANTHER" id="PTHR37477:SF1">
    <property type="entry name" value="COBALT-PRECORRIN-5A HYDROLASE"/>
    <property type="match status" value="1"/>
</dbReference>
<organism evidence="3 4">
    <name type="scientific">Hahella chejuensis (strain KCTC 2396)</name>
    <dbReference type="NCBI Taxonomy" id="349521"/>
    <lineage>
        <taxon>Bacteria</taxon>
        <taxon>Pseudomonadati</taxon>
        <taxon>Pseudomonadota</taxon>
        <taxon>Gammaproteobacteria</taxon>
        <taxon>Oceanospirillales</taxon>
        <taxon>Hahellaceae</taxon>
        <taxon>Hahella</taxon>
    </lineage>
</organism>
<dbReference type="eggNOG" id="COG2073">
    <property type="taxonomic scope" value="Bacteria"/>
</dbReference>
<dbReference type="InterPro" id="IPR036518">
    <property type="entry name" value="CobE/GbiG_C_sf"/>
</dbReference>
<evidence type="ECO:0000313" key="4">
    <source>
        <dbReference type="Proteomes" id="UP000000238"/>
    </source>
</evidence>
<dbReference type="Pfam" id="PF11760">
    <property type="entry name" value="CbiG_N"/>
    <property type="match status" value="1"/>
</dbReference>
<dbReference type="SUPFAM" id="SSF159664">
    <property type="entry name" value="CobE/GbiG C-terminal domain-like"/>
    <property type="match status" value="1"/>
</dbReference>
<sequence>MTAIIVLTPAGLALAERLQVLSPTPMALHYQPKPFQETAQSLFQQGEPLIFICAAGIVVRTLAPVLQDKYQDPPVLVLDEGGRYVIPLLSGHEGGANEWGRQIAERLNAQLVLTTAQPYLEPVYALGMGCERHCPLETLEELADQCLAQMGLISSQIQTLASIDIKADEAGLIELARRRGWMYQTWSPTHLSAFEGQLTQKSDIVFRETGVYGVAEAAALASAAQLSGAPAELALPKHKNRRATCAVARSYLSRKTET</sequence>
<dbReference type="KEGG" id="hch:HCH_06476"/>
<dbReference type="GO" id="GO:0009236">
    <property type="term" value="P:cobalamin biosynthetic process"/>
    <property type="evidence" value="ECO:0007669"/>
    <property type="project" value="InterPro"/>
</dbReference>
<dbReference type="InterPro" id="IPR052553">
    <property type="entry name" value="CbiG_hydrolase"/>
</dbReference>
<evidence type="ECO:0000259" key="2">
    <source>
        <dbReference type="Pfam" id="PF11760"/>
    </source>
</evidence>
<dbReference type="Gene3D" id="3.40.50.11220">
    <property type="match status" value="1"/>
</dbReference>
<reference evidence="3 4" key="1">
    <citation type="journal article" date="2005" name="Nucleic Acids Res.">
        <title>Genomic blueprint of Hahella chejuensis, a marine microbe producing an algicidal agent.</title>
        <authorList>
            <person name="Jeong H."/>
            <person name="Yim J.H."/>
            <person name="Lee C."/>
            <person name="Choi S.-H."/>
            <person name="Park Y.K."/>
            <person name="Yoon S.H."/>
            <person name="Hur C.-G."/>
            <person name="Kang H.-Y."/>
            <person name="Kim D."/>
            <person name="Lee H.H."/>
            <person name="Park K.H."/>
            <person name="Park S.-H."/>
            <person name="Park H.-S."/>
            <person name="Lee H.K."/>
            <person name="Oh T.K."/>
            <person name="Kim J.F."/>
        </authorList>
    </citation>
    <scope>NUCLEOTIDE SEQUENCE [LARGE SCALE GENOMIC DNA]</scope>
    <source>
        <strain evidence="3 4">KCTC 2396</strain>
    </source>
</reference>
<dbReference type="InterPro" id="IPR038029">
    <property type="entry name" value="GbiG_N_sf"/>
</dbReference>
<dbReference type="HOGENOM" id="CLU_028397_0_2_6"/>
<proteinExistence type="predicted"/>
<dbReference type="Pfam" id="PF01890">
    <property type="entry name" value="CbiG_C"/>
    <property type="match status" value="1"/>
</dbReference>
<dbReference type="Gene3D" id="3.30.420.180">
    <property type="entry name" value="CobE/GbiG C-terminal domain"/>
    <property type="match status" value="1"/>
</dbReference>
<name>Q2S8A6_HAHCH</name>
<keyword evidence="4" id="KW-1185">Reference proteome</keyword>
<feature type="domain" description="Cobalamin synthesis G N-terminal" evidence="2">
    <location>
        <begin position="38"/>
        <end position="116"/>
    </location>
</feature>
<dbReference type="InterPro" id="IPR021744">
    <property type="entry name" value="CbiG_N"/>
</dbReference>
<feature type="domain" description="CobE/GbiG C-terminal" evidence="1">
    <location>
        <begin position="125"/>
        <end position="248"/>
    </location>
</feature>
<dbReference type="OrthoDB" id="9781023at2"/>